<name>A0A8D8AFP2_CULPI</name>
<organism evidence="2">
    <name type="scientific">Culex pipiens</name>
    <name type="common">House mosquito</name>
    <dbReference type="NCBI Taxonomy" id="7175"/>
    <lineage>
        <taxon>Eukaryota</taxon>
        <taxon>Metazoa</taxon>
        <taxon>Ecdysozoa</taxon>
        <taxon>Arthropoda</taxon>
        <taxon>Hexapoda</taxon>
        <taxon>Insecta</taxon>
        <taxon>Pterygota</taxon>
        <taxon>Neoptera</taxon>
        <taxon>Endopterygota</taxon>
        <taxon>Diptera</taxon>
        <taxon>Nematocera</taxon>
        <taxon>Culicoidea</taxon>
        <taxon>Culicidae</taxon>
        <taxon>Culicinae</taxon>
        <taxon>Culicini</taxon>
        <taxon>Culex</taxon>
        <taxon>Culex</taxon>
    </lineage>
</organism>
<protein>
    <submittedName>
        <fullName evidence="2">(northern house mosquito) hypothetical protein</fullName>
    </submittedName>
</protein>
<feature type="compositionally biased region" description="Low complexity" evidence="1">
    <location>
        <begin position="228"/>
        <end position="244"/>
    </location>
</feature>
<proteinExistence type="predicted"/>
<feature type="region of interest" description="Disordered" evidence="1">
    <location>
        <begin position="222"/>
        <end position="244"/>
    </location>
</feature>
<evidence type="ECO:0000313" key="2">
    <source>
        <dbReference type="EMBL" id="CAG6453862.1"/>
    </source>
</evidence>
<accession>A0A8D8AFP2</accession>
<dbReference type="EMBL" id="HBUE01023968">
    <property type="protein sequence ID" value="CAG6453862.1"/>
    <property type="molecule type" value="Transcribed_RNA"/>
</dbReference>
<dbReference type="AlphaFoldDB" id="A0A8D8AFP2"/>
<evidence type="ECO:0000256" key="1">
    <source>
        <dbReference type="SAM" id="MobiDB-lite"/>
    </source>
</evidence>
<reference evidence="2" key="1">
    <citation type="submission" date="2021-05" db="EMBL/GenBank/DDBJ databases">
        <authorList>
            <person name="Alioto T."/>
            <person name="Alioto T."/>
            <person name="Gomez Garrido J."/>
        </authorList>
    </citation>
    <scope>NUCLEOTIDE SEQUENCE</scope>
</reference>
<sequence>MKNFFRFSELFFRFFSNICCCCSSSSCRCCSSAASSIMFSLLTLISISGAGFLKSSCEDTRRMTSPQFGRCSSLFDRISFRSWLMDEVLSWRSLRFRQFCHSDELIRLGKYCETVDIAPLLSLLPPCCCSRCCLPPQSPPPLPQLPLLPLSHPSSCSVCAEDKLAVVGEITVVRRLRSSSFCPSEGRRMPHTQAVTVSQTFLANTSILGGILRRNCKNGPPNASRRVAAAGTPGSGAASESTTV</sequence>
<dbReference type="PROSITE" id="PS51257">
    <property type="entry name" value="PROKAR_LIPOPROTEIN"/>
    <property type="match status" value="1"/>
</dbReference>